<dbReference type="InterPro" id="IPR016195">
    <property type="entry name" value="Pol/histidinol_Pase-like"/>
</dbReference>
<dbReference type="AlphaFoldDB" id="V6LUV6"/>
<dbReference type="PANTHER" id="PTHR42924">
    <property type="entry name" value="EXONUCLEASE"/>
    <property type="match status" value="1"/>
</dbReference>
<evidence type="ECO:0000313" key="2">
    <source>
        <dbReference type="EMBL" id="KAH0572597.1"/>
    </source>
</evidence>
<dbReference type="Proteomes" id="UP000018208">
    <property type="component" value="Unassembled WGS sequence"/>
</dbReference>
<reference evidence="2" key="2">
    <citation type="submission" date="2020-12" db="EMBL/GenBank/DDBJ databases">
        <title>New Spironucleus salmonicida genome in near-complete chromosomes.</title>
        <authorList>
            <person name="Xu F."/>
            <person name="Kurt Z."/>
            <person name="Jimenez-Gonzalez A."/>
            <person name="Astvaldsson A."/>
            <person name="Andersson J.O."/>
            <person name="Svard S.G."/>
        </authorList>
    </citation>
    <scope>NUCLEOTIDE SEQUENCE</scope>
    <source>
        <strain evidence="2">ATCC 50377</strain>
    </source>
</reference>
<dbReference type="Gene3D" id="3.20.20.140">
    <property type="entry name" value="Metal-dependent hydrolases"/>
    <property type="match status" value="1"/>
</dbReference>
<accession>V6LUV6</accession>
<dbReference type="EMBL" id="AUWU02000005">
    <property type="protein sequence ID" value="KAH0572597.1"/>
    <property type="molecule type" value="Genomic_DNA"/>
</dbReference>
<keyword evidence="3" id="KW-1185">Reference proteome</keyword>
<dbReference type="GO" id="GO:0004534">
    <property type="term" value="F:5'-3' RNA exonuclease activity"/>
    <property type="evidence" value="ECO:0007669"/>
    <property type="project" value="TreeGrafter"/>
</dbReference>
<dbReference type="EMBL" id="KI546115">
    <property type="protein sequence ID" value="EST44589.1"/>
    <property type="molecule type" value="Genomic_DNA"/>
</dbReference>
<protein>
    <submittedName>
        <fullName evidence="1">Metal-dependent phosphoesterase</fullName>
    </submittedName>
</protein>
<dbReference type="PANTHER" id="PTHR42924:SF3">
    <property type="entry name" value="POLYMERASE_HISTIDINOL PHOSPHATASE N-TERMINAL DOMAIN-CONTAINING PROTEIN"/>
    <property type="match status" value="1"/>
</dbReference>
<evidence type="ECO:0000313" key="1">
    <source>
        <dbReference type="EMBL" id="EST44589.1"/>
    </source>
</evidence>
<evidence type="ECO:0000313" key="3">
    <source>
        <dbReference type="Proteomes" id="UP000018208"/>
    </source>
</evidence>
<reference evidence="1 2" key="1">
    <citation type="journal article" date="2014" name="PLoS Genet.">
        <title>The Genome of Spironucleus salmonicida Highlights a Fish Pathogen Adapted to Fluctuating Environments.</title>
        <authorList>
            <person name="Xu F."/>
            <person name="Jerlstrom-Hultqvist J."/>
            <person name="Einarsson E."/>
            <person name="Astvaldsson A."/>
            <person name="Svard S.G."/>
            <person name="Andersson J.O."/>
        </authorList>
    </citation>
    <scope>NUCLEOTIDE SEQUENCE</scope>
    <source>
        <strain evidence="2">ATCC 50377</strain>
    </source>
</reference>
<dbReference type="VEuPathDB" id="GiardiaDB:SS50377_24708"/>
<sequence>MKRGIFEYKFDTHTHTTNSDGQNDEQQILTYAAYQKCILFSITDHDYLTIPFDYKFLYLPGVEISTNYKNCNFHLLAYFPQLAISKQSSYVFSGQEVAFNQDIEQRNKFYNSPQFLNFQAMLFQLRELRVERVKSLVSEEELAKAQSKSKSISRNHFKNVTLPDFGGLAISEIGQILIESKCKLCFAHPWHAESANQIRQYLKETFPGQYLGEEGREMFGSDYHGKGRVGRKVKGDLAIQIIMRIFGNVN</sequence>
<dbReference type="InterPro" id="IPR052018">
    <property type="entry name" value="PHP_domain"/>
</dbReference>
<proteinExistence type="predicted"/>
<dbReference type="SUPFAM" id="SSF89550">
    <property type="entry name" value="PHP domain-like"/>
    <property type="match status" value="1"/>
</dbReference>
<dbReference type="GO" id="GO:0035312">
    <property type="term" value="F:5'-3' DNA exonuclease activity"/>
    <property type="evidence" value="ECO:0007669"/>
    <property type="project" value="TreeGrafter"/>
</dbReference>
<organism evidence="1">
    <name type="scientific">Spironucleus salmonicida</name>
    <dbReference type="NCBI Taxonomy" id="348837"/>
    <lineage>
        <taxon>Eukaryota</taxon>
        <taxon>Metamonada</taxon>
        <taxon>Diplomonadida</taxon>
        <taxon>Hexamitidae</taxon>
        <taxon>Hexamitinae</taxon>
        <taxon>Spironucleus</taxon>
    </lineage>
</organism>
<name>V6LUV6_9EUKA</name>
<gene>
    <name evidence="1" type="ORF">SS50377_15594</name>
    <name evidence="2" type="ORF">SS50377_24708</name>
</gene>